<dbReference type="EC" id="5.3.3.1" evidence="11"/>
<dbReference type="RefSeq" id="WP_154787094.1">
    <property type="nucleotide sequence ID" value="NZ_WMBB01000003.1"/>
</dbReference>
<dbReference type="InterPro" id="IPR052542">
    <property type="entry name" value="Cholesterol_Oxidase"/>
</dbReference>
<dbReference type="Pfam" id="PF05199">
    <property type="entry name" value="GMC_oxred_C"/>
    <property type="match status" value="1"/>
</dbReference>
<organism evidence="18 19">
    <name type="scientific">Nocardia aurantiaca</name>
    <dbReference type="NCBI Taxonomy" id="2675850"/>
    <lineage>
        <taxon>Bacteria</taxon>
        <taxon>Bacillati</taxon>
        <taxon>Actinomycetota</taxon>
        <taxon>Actinomycetes</taxon>
        <taxon>Mycobacteriales</taxon>
        <taxon>Nocardiaceae</taxon>
        <taxon>Nocardia</taxon>
    </lineage>
</organism>
<dbReference type="SUPFAM" id="SSF51905">
    <property type="entry name" value="FAD/NAD(P)-binding domain"/>
    <property type="match status" value="1"/>
</dbReference>
<keyword evidence="7" id="KW-0443">Lipid metabolism</keyword>
<evidence type="ECO:0000256" key="1">
    <source>
        <dbReference type="ARBA" id="ARBA00001974"/>
    </source>
</evidence>
<dbReference type="AlphaFoldDB" id="A0A6I3KU84"/>
<dbReference type="PROSITE" id="PS50206">
    <property type="entry name" value="RHODANESE_3"/>
    <property type="match status" value="1"/>
</dbReference>
<comment type="caution">
    <text evidence="18">The sequence shown here is derived from an EMBL/GenBank/DDBJ whole genome shotgun (WGS) entry which is preliminary data.</text>
</comment>
<dbReference type="GO" id="GO:0016995">
    <property type="term" value="F:cholesterol oxidase activity"/>
    <property type="evidence" value="ECO:0007669"/>
    <property type="project" value="UniProtKB-EC"/>
</dbReference>
<dbReference type="PANTHER" id="PTHR47470">
    <property type="entry name" value="CHOLESTEROL OXIDASE"/>
    <property type="match status" value="1"/>
</dbReference>
<dbReference type="EMBL" id="WMBB01000003">
    <property type="protein sequence ID" value="MTE12606.1"/>
    <property type="molecule type" value="Genomic_DNA"/>
</dbReference>
<dbReference type="PRINTS" id="PR00411">
    <property type="entry name" value="PNDRDTASEI"/>
</dbReference>
<evidence type="ECO:0000256" key="15">
    <source>
        <dbReference type="ARBA" id="ARBA00049778"/>
    </source>
</evidence>
<keyword evidence="4" id="KW-0285">Flavoprotein</keyword>
<comment type="pathway">
    <text evidence="12">Steroid metabolism; cholesterol degradation.</text>
</comment>
<evidence type="ECO:0000256" key="13">
    <source>
        <dbReference type="ARBA" id="ARBA00049723"/>
    </source>
</evidence>
<dbReference type="EC" id="1.1.3.6" evidence="13"/>
<reference evidence="18 19" key="1">
    <citation type="submission" date="2019-11" db="EMBL/GenBank/DDBJ databases">
        <title>Nocardia sp. nov. CT2-14 isolated from soil.</title>
        <authorList>
            <person name="Kanchanasin P."/>
            <person name="Tanasupawat S."/>
            <person name="Yuki M."/>
            <person name="Kudo T."/>
        </authorList>
    </citation>
    <scope>NUCLEOTIDE SEQUENCE [LARGE SCALE GENOMIC DNA]</scope>
    <source>
        <strain evidence="18 19">CT2-14</strain>
    </source>
</reference>
<keyword evidence="3" id="KW-0153">Cholesterol metabolism</keyword>
<feature type="domain" description="Rhodanese" evidence="17">
    <location>
        <begin position="8"/>
        <end position="45"/>
    </location>
</feature>
<evidence type="ECO:0000313" key="18">
    <source>
        <dbReference type="EMBL" id="MTE12606.1"/>
    </source>
</evidence>
<keyword evidence="5" id="KW-0274">FAD</keyword>
<protein>
    <recommendedName>
        <fullName evidence="14">Cholesterol oxidase</fullName>
        <ecNumber evidence="13">1.1.3.6</ecNumber>
        <ecNumber evidence="11">5.3.3.1</ecNumber>
    </recommendedName>
    <alternativeName>
        <fullName evidence="15">Cholesterol isomerase</fullName>
    </alternativeName>
</protein>
<evidence type="ECO:0000256" key="12">
    <source>
        <dbReference type="ARBA" id="ARBA00049645"/>
    </source>
</evidence>
<dbReference type="GO" id="GO:0004769">
    <property type="term" value="F:steroid Delta-isomerase activity"/>
    <property type="evidence" value="ECO:0007669"/>
    <property type="project" value="UniProtKB-EC"/>
</dbReference>
<feature type="compositionally biased region" description="Low complexity" evidence="16">
    <location>
        <begin position="532"/>
        <end position="545"/>
    </location>
</feature>
<proteinExistence type="inferred from homology"/>
<evidence type="ECO:0000256" key="5">
    <source>
        <dbReference type="ARBA" id="ARBA00022827"/>
    </source>
</evidence>
<keyword evidence="10" id="KW-0413">Isomerase</keyword>
<evidence type="ECO:0000256" key="16">
    <source>
        <dbReference type="SAM" id="MobiDB-lite"/>
    </source>
</evidence>
<dbReference type="InterPro" id="IPR006076">
    <property type="entry name" value="FAD-dep_OxRdtase"/>
</dbReference>
<dbReference type="InterPro" id="IPR007867">
    <property type="entry name" value="GMC_OxRtase_C"/>
</dbReference>
<sequence>MRDWVVIGSGFGGSVAALRLAEKGYSVTVLEKGRRYRDEDFATSTWQAERMLWAPRIGLKGILQVRPMKHVSVICGVGVGGGSLVYASTLYVPHSDDFYRHEQWAELADWRSVLAPHYATAERMLGVVDCDSDGRSEQMMRAVAADLGVPETAHHTRVGVFLGAPGKTVPDPFFDGAGPERTGCLRCGQCLLGCRHGAKNSLVKNYLYLAERLGVDVQAERTVVGIRPLGAADGSDGYAVTTERSGAWPRRDRQVVHARGVVLAAGAMGTTELLARARATGALPRLSDRVGHLVRTNSEAITAVTAHDRSADLSTDLTITMSVHPDEHTHVTNNTYSSVGDALALTFGPFTGGRRRALQFMREVLRHPSRWLNPARIRGWSRRTVIFTVMQSLDSSLELRPKRFGSGMTTAIGHADTPPASYLPIANRFTALAARHVDGYPESSVVESLRSSPTTAHILGGAVIGADPSRGVIDRHRRVFGYQNLLVTDGSAVPANVGVNPSLTITAMAEEALSHVPTKHTPHDGCSTTKRSAAASFSTGAAAQSKATSTEST</sequence>
<evidence type="ECO:0000256" key="6">
    <source>
        <dbReference type="ARBA" id="ARBA00023002"/>
    </source>
</evidence>
<evidence type="ECO:0000256" key="11">
    <source>
        <dbReference type="ARBA" id="ARBA00038856"/>
    </source>
</evidence>
<evidence type="ECO:0000313" key="19">
    <source>
        <dbReference type="Proteomes" id="UP000432464"/>
    </source>
</evidence>
<keyword evidence="8" id="KW-1207">Sterol metabolism</keyword>
<evidence type="ECO:0000256" key="14">
    <source>
        <dbReference type="ARBA" id="ARBA00049744"/>
    </source>
</evidence>
<keyword evidence="9" id="KW-0753">Steroid metabolism</keyword>
<dbReference type="InterPro" id="IPR001763">
    <property type="entry name" value="Rhodanese-like_dom"/>
</dbReference>
<evidence type="ECO:0000256" key="3">
    <source>
        <dbReference type="ARBA" id="ARBA00022548"/>
    </source>
</evidence>
<evidence type="ECO:0000256" key="8">
    <source>
        <dbReference type="ARBA" id="ARBA00023166"/>
    </source>
</evidence>
<dbReference type="GO" id="GO:0008203">
    <property type="term" value="P:cholesterol metabolic process"/>
    <property type="evidence" value="ECO:0007669"/>
    <property type="project" value="UniProtKB-KW"/>
</dbReference>
<accession>A0A6I3KU84</accession>
<comment type="cofactor">
    <cofactor evidence="1">
        <name>FAD</name>
        <dbReference type="ChEBI" id="CHEBI:57692"/>
    </cofactor>
</comment>
<evidence type="ECO:0000256" key="9">
    <source>
        <dbReference type="ARBA" id="ARBA00023221"/>
    </source>
</evidence>
<feature type="region of interest" description="Disordered" evidence="16">
    <location>
        <begin position="517"/>
        <end position="553"/>
    </location>
</feature>
<evidence type="ECO:0000259" key="17">
    <source>
        <dbReference type="PROSITE" id="PS50206"/>
    </source>
</evidence>
<name>A0A6I3KU84_9NOCA</name>
<evidence type="ECO:0000256" key="4">
    <source>
        <dbReference type="ARBA" id="ARBA00022630"/>
    </source>
</evidence>
<dbReference type="Gene3D" id="3.50.50.60">
    <property type="entry name" value="FAD/NAD(P)-binding domain"/>
    <property type="match status" value="3"/>
</dbReference>
<evidence type="ECO:0000256" key="10">
    <source>
        <dbReference type="ARBA" id="ARBA00023235"/>
    </source>
</evidence>
<dbReference type="PANTHER" id="PTHR47470:SF1">
    <property type="entry name" value="FAD-DEPENDENT OXIDOREDUCTASE 2 FAD BINDING DOMAIN-CONTAINING PROTEIN"/>
    <property type="match status" value="1"/>
</dbReference>
<dbReference type="Proteomes" id="UP000432464">
    <property type="component" value="Unassembled WGS sequence"/>
</dbReference>
<keyword evidence="6" id="KW-0560">Oxidoreductase</keyword>
<comment type="similarity">
    <text evidence="2">Belongs to the GMC oxidoreductase family.</text>
</comment>
<dbReference type="InterPro" id="IPR036188">
    <property type="entry name" value="FAD/NAD-bd_sf"/>
</dbReference>
<evidence type="ECO:0000256" key="2">
    <source>
        <dbReference type="ARBA" id="ARBA00010790"/>
    </source>
</evidence>
<evidence type="ECO:0000256" key="7">
    <source>
        <dbReference type="ARBA" id="ARBA00023098"/>
    </source>
</evidence>
<keyword evidence="19" id="KW-1185">Reference proteome</keyword>
<dbReference type="Pfam" id="PF01266">
    <property type="entry name" value="DAO"/>
    <property type="match status" value="1"/>
</dbReference>
<gene>
    <name evidence="18" type="ORF">GLP40_07425</name>
</gene>